<dbReference type="Gene3D" id="1.10.10.10">
    <property type="entry name" value="Winged helix-like DNA-binding domain superfamily/Winged helix DNA-binding domain"/>
    <property type="match status" value="1"/>
</dbReference>
<dbReference type="RefSeq" id="WP_319981416.1">
    <property type="nucleotide sequence ID" value="NZ_JAXAVU010000017.1"/>
</dbReference>
<gene>
    <name evidence="2" type="ORF">SK854_45500</name>
</gene>
<dbReference type="InterPro" id="IPR036390">
    <property type="entry name" value="WH_DNA-bd_sf"/>
</dbReference>
<dbReference type="Proteomes" id="UP001285352">
    <property type="component" value="Unassembled WGS sequence"/>
</dbReference>
<name>A0ABU4VEM9_9PSEU</name>
<dbReference type="SUPFAM" id="SSF46785">
    <property type="entry name" value="Winged helix' DNA-binding domain"/>
    <property type="match status" value="1"/>
</dbReference>
<evidence type="ECO:0000313" key="2">
    <source>
        <dbReference type="EMBL" id="MDX8149446.1"/>
    </source>
</evidence>
<dbReference type="InterPro" id="IPR036388">
    <property type="entry name" value="WH-like_DNA-bd_sf"/>
</dbReference>
<dbReference type="PANTHER" id="PTHR43132:SF8">
    <property type="entry name" value="HTH-TYPE TRANSCRIPTIONAL REGULATOR KMTR"/>
    <property type="match status" value="1"/>
</dbReference>
<evidence type="ECO:0000313" key="3">
    <source>
        <dbReference type="Proteomes" id="UP001285352"/>
    </source>
</evidence>
<sequence length="82" mass="8298">MPSSAAAGKRSLEALLGRARAAALEVIAGGRTTTELTRRLGISAASASAHASVLRDAGLAVAQRHRNSVLHTASALVVELLA</sequence>
<dbReference type="InterPro" id="IPR000835">
    <property type="entry name" value="HTH_MarR-typ"/>
</dbReference>
<proteinExistence type="predicted"/>
<dbReference type="Pfam" id="PF12802">
    <property type="entry name" value="MarR_2"/>
    <property type="match status" value="1"/>
</dbReference>
<evidence type="ECO:0000259" key="1">
    <source>
        <dbReference type="Pfam" id="PF12802"/>
    </source>
</evidence>
<protein>
    <submittedName>
        <fullName evidence="2">Helix-turn-helix domain-containing protein</fullName>
    </submittedName>
</protein>
<dbReference type="EMBL" id="JAXAVU010000017">
    <property type="protein sequence ID" value="MDX8149446.1"/>
    <property type="molecule type" value="Genomic_DNA"/>
</dbReference>
<organism evidence="2 3">
    <name type="scientific">Lentzea sokolovensis</name>
    <dbReference type="NCBI Taxonomy" id="3095429"/>
    <lineage>
        <taxon>Bacteria</taxon>
        <taxon>Bacillati</taxon>
        <taxon>Actinomycetota</taxon>
        <taxon>Actinomycetes</taxon>
        <taxon>Pseudonocardiales</taxon>
        <taxon>Pseudonocardiaceae</taxon>
        <taxon>Lentzea</taxon>
    </lineage>
</organism>
<dbReference type="PANTHER" id="PTHR43132">
    <property type="entry name" value="ARSENICAL RESISTANCE OPERON REPRESSOR ARSR-RELATED"/>
    <property type="match status" value="1"/>
</dbReference>
<feature type="domain" description="HTH marR-type" evidence="1">
    <location>
        <begin position="24"/>
        <end position="66"/>
    </location>
</feature>
<reference evidence="2 3" key="1">
    <citation type="submission" date="2023-11" db="EMBL/GenBank/DDBJ databases">
        <title>Lentzea sokolovensis, sp. nov., Lentzea kristufkii, sp. nov., and Lentzea miocenensis, sp. nov., rare actinobacteria from Sokolov Coal Basin, Miocene lacustrine sediment, Czech Republic.</title>
        <authorList>
            <person name="Lara A."/>
            <person name="Kotroba L."/>
            <person name="Nouioui I."/>
            <person name="Neumann-Schaal M."/>
            <person name="Mast Y."/>
            <person name="Chronakova A."/>
        </authorList>
    </citation>
    <scope>NUCLEOTIDE SEQUENCE [LARGE SCALE GENOMIC DNA]</scope>
    <source>
        <strain evidence="2 3">BCCO 10_0061</strain>
    </source>
</reference>
<comment type="caution">
    <text evidence="2">The sequence shown here is derived from an EMBL/GenBank/DDBJ whole genome shotgun (WGS) entry which is preliminary data.</text>
</comment>
<keyword evidence="3" id="KW-1185">Reference proteome</keyword>
<accession>A0ABU4VEM9</accession>
<dbReference type="InterPro" id="IPR051011">
    <property type="entry name" value="Metal_resp_trans_reg"/>
</dbReference>